<evidence type="ECO:0000256" key="1">
    <source>
        <dbReference type="SAM" id="Phobius"/>
    </source>
</evidence>
<keyword evidence="3" id="KW-1185">Reference proteome</keyword>
<dbReference type="EMBL" id="CP071794">
    <property type="protein sequence ID" value="QTD56782.1"/>
    <property type="molecule type" value="Genomic_DNA"/>
</dbReference>
<feature type="transmembrane region" description="Helical" evidence="1">
    <location>
        <begin position="151"/>
        <end position="172"/>
    </location>
</feature>
<keyword evidence="1" id="KW-0812">Transmembrane</keyword>
<evidence type="ECO:0000313" key="2">
    <source>
        <dbReference type="EMBL" id="QTD56782.1"/>
    </source>
</evidence>
<protein>
    <submittedName>
        <fullName evidence="2">Acyltransferase</fullName>
    </submittedName>
</protein>
<organism evidence="2 3">
    <name type="scientific">Parasphingorhabdus cellanae</name>
    <dbReference type="NCBI Taxonomy" id="2806553"/>
    <lineage>
        <taxon>Bacteria</taxon>
        <taxon>Pseudomonadati</taxon>
        <taxon>Pseudomonadota</taxon>
        <taxon>Alphaproteobacteria</taxon>
        <taxon>Sphingomonadales</taxon>
        <taxon>Sphingomonadaceae</taxon>
        <taxon>Parasphingorhabdus</taxon>
    </lineage>
</organism>
<keyword evidence="2" id="KW-0012">Acyltransferase</keyword>
<keyword evidence="2" id="KW-0808">Transferase</keyword>
<accession>A0ABX7T7M1</accession>
<dbReference type="GO" id="GO:0016746">
    <property type="term" value="F:acyltransferase activity"/>
    <property type="evidence" value="ECO:0007669"/>
    <property type="project" value="UniProtKB-KW"/>
</dbReference>
<dbReference type="Proteomes" id="UP000663923">
    <property type="component" value="Chromosome"/>
</dbReference>
<keyword evidence="1" id="KW-1133">Transmembrane helix</keyword>
<reference evidence="2 3" key="1">
    <citation type="submission" date="2021-03" db="EMBL/GenBank/DDBJ databases">
        <title>Complete genome of Parasphingorhabdus_sp.JHSY0214.</title>
        <authorList>
            <person name="Yoo J.H."/>
            <person name="Bae J.W."/>
        </authorList>
    </citation>
    <scope>NUCLEOTIDE SEQUENCE [LARGE SCALE GENOMIC DNA]</scope>
    <source>
        <strain evidence="2 3">JHSY0214</strain>
    </source>
</reference>
<name>A0ABX7T7M1_9SPHN</name>
<sequence length="206" mass="22754">MNYEMFFYLIFGAGLLVSSARQVFAVASFLTMLVVAGLLLPVSGISEFYTKTILLEFVFGMVIAKSGKSISPFFVPLGFVLMPILYATVDVRLISLGVPAMLIVWGLVSFEHKIANIPILSLIGDASYSIYLFHMLVFSSIYHVWTTHEEVTVWFIPVGILAAVAVGISIHISIETPITTYLAAKLKWMGEKRGSSSERAGYQRQT</sequence>
<feature type="transmembrane region" description="Helical" evidence="1">
    <location>
        <begin position="122"/>
        <end position="145"/>
    </location>
</feature>
<feature type="transmembrane region" description="Helical" evidence="1">
    <location>
        <begin position="93"/>
        <end position="110"/>
    </location>
</feature>
<keyword evidence="1" id="KW-0472">Membrane</keyword>
<feature type="transmembrane region" description="Helical" evidence="1">
    <location>
        <begin position="30"/>
        <end position="49"/>
    </location>
</feature>
<evidence type="ECO:0000313" key="3">
    <source>
        <dbReference type="Proteomes" id="UP000663923"/>
    </source>
</evidence>
<proteinExistence type="predicted"/>
<gene>
    <name evidence="2" type="ORF">J4G78_04175</name>
</gene>